<dbReference type="GO" id="GO:0016758">
    <property type="term" value="F:hexosyltransferase activity"/>
    <property type="evidence" value="ECO:0007669"/>
    <property type="project" value="TreeGrafter"/>
</dbReference>
<keyword evidence="3" id="KW-0808">Transferase</keyword>
<organism evidence="3 4">
    <name type="scientific">Phnomibacter ginsenosidimutans</name>
    <dbReference type="NCBI Taxonomy" id="2676868"/>
    <lineage>
        <taxon>Bacteria</taxon>
        <taxon>Pseudomonadati</taxon>
        <taxon>Bacteroidota</taxon>
        <taxon>Chitinophagia</taxon>
        <taxon>Chitinophagales</taxon>
        <taxon>Chitinophagaceae</taxon>
        <taxon>Phnomibacter</taxon>
    </lineage>
</organism>
<accession>A0A6I6GH10</accession>
<evidence type="ECO:0000259" key="1">
    <source>
        <dbReference type="Pfam" id="PF00534"/>
    </source>
</evidence>
<dbReference type="PANTHER" id="PTHR45947:SF3">
    <property type="entry name" value="SULFOQUINOVOSYL TRANSFERASE SQD2"/>
    <property type="match status" value="1"/>
</dbReference>
<dbReference type="Pfam" id="PF00534">
    <property type="entry name" value="Glycos_transf_1"/>
    <property type="match status" value="1"/>
</dbReference>
<dbReference type="CDD" id="cd03801">
    <property type="entry name" value="GT4_PimA-like"/>
    <property type="match status" value="1"/>
</dbReference>
<dbReference type="EMBL" id="CP046566">
    <property type="protein sequence ID" value="QGW26948.1"/>
    <property type="molecule type" value="Genomic_DNA"/>
</dbReference>
<dbReference type="Gene3D" id="3.40.50.2000">
    <property type="entry name" value="Glycogen Phosphorylase B"/>
    <property type="match status" value="2"/>
</dbReference>
<evidence type="ECO:0000313" key="3">
    <source>
        <dbReference type="EMBL" id="QGW26948.1"/>
    </source>
</evidence>
<dbReference type="InterPro" id="IPR001296">
    <property type="entry name" value="Glyco_trans_1"/>
</dbReference>
<dbReference type="InterPro" id="IPR050194">
    <property type="entry name" value="Glycosyltransferase_grp1"/>
</dbReference>
<evidence type="ECO:0000313" key="4">
    <source>
        <dbReference type="Proteomes" id="UP000426027"/>
    </source>
</evidence>
<dbReference type="PANTHER" id="PTHR45947">
    <property type="entry name" value="SULFOQUINOVOSYL TRANSFERASE SQD2"/>
    <property type="match status" value="1"/>
</dbReference>
<dbReference type="KEGG" id="fls:GLV81_01490"/>
<dbReference type="SUPFAM" id="SSF53756">
    <property type="entry name" value="UDP-Glycosyltransferase/glycogen phosphorylase"/>
    <property type="match status" value="1"/>
</dbReference>
<evidence type="ECO:0000259" key="2">
    <source>
        <dbReference type="Pfam" id="PF13439"/>
    </source>
</evidence>
<protein>
    <submittedName>
        <fullName evidence="3">Glycosyltransferase</fullName>
    </submittedName>
</protein>
<name>A0A6I6GH10_9BACT</name>
<feature type="domain" description="Glycosyltransferase subfamily 4-like N-terminal" evidence="2">
    <location>
        <begin position="17"/>
        <end position="178"/>
    </location>
</feature>
<dbReference type="Pfam" id="PF13439">
    <property type="entry name" value="Glyco_transf_4"/>
    <property type="match status" value="1"/>
</dbReference>
<dbReference type="AlphaFoldDB" id="A0A6I6GH10"/>
<reference evidence="3 4" key="1">
    <citation type="submission" date="2019-11" db="EMBL/GenBank/DDBJ databases">
        <authorList>
            <person name="Im W.T."/>
        </authorList>
    </citation>
    <scope>NUCLEOTIDE SEQUENCE [LARGE SCALE GENOMIC DNA]</scope>
    <source>
        <strain evidence="3 4">SB-02</strain>
    </source>
</reference>
<dbReference type="Proteomes" id="UP000426027">
    <property type="component" value="Chromosome"/>
</dbReference>
<sequence length="377" mass="41475">MKIIHLVLGKVNPERMNGVNKVVYEMATRQHAAGYDVAVWGITQNPVHDYPDRNFITRLFPTGIHPFAVHASLRKAIAALPEDVVFHLHGGFIPVFSKVSVYLKKYRIPFVYTPHGSYNIIAMKKGGWKKAIYLPLFEKPLLRRAAVVHSLGKSEVDGLHSIQPDKKSALIPYGFDTAALSEYSAASFQGNTSSNCIISFCGRMDTHTKGLDLLLTAFASMAKKHHNITLWMIGDSAQRAALEQTAAALGISNHIVFYGAKYGHEKMNLLQQSHLFVHPSRNEGLPTAVLEAAAIGLPCIVSRATNVGEAVKKYKAGWVVEHPDATELAAALDEAIASFNQGTLAAYATAAQQMVAQHYHWSYVLTQLAKMYEACLH</sequence>
<keyword evidence="4" id="KW-1185">Reference proteome</keyword>
<dbReference type="InterPro" id="IPR028098">
    <property type="entry name" value="Glyco_trans_4-like_N"/>
</dbReference>
<feature type="domain" description="Glycosyl transferase family 1" evidence="1">
    <location>
        <begin position="197"/>
        <end position="337"/>
    </location>
</feature>
<gene>
    <name evidence="3" type="ORF">GLV81_01490</name>
</gene>
<dbReference type="RefSeq" id="WP_157476207.1">
    <property type="nucleotide sequence ID" value="NZ_CP046566.1"/>
</dbReference>
<proteinExistence type="predicted"/>